<dbReference type="PRINTS" id="PR00413">
    <property type="entry name" value="HADHALOGNASE"/>
</dbReference>
<accession>A0A344L8X4</accession>
<dbReference type="Gene3D" id="3.40.50.1000">
    <property type="entry name" value="HAD superfamily/HAD-like"/>
    <property type="match status" value="1"/>
</dbReference>
<keyword evidence="3" id="KW-0460">Magnesium</keyword>
<dbReference type="NCBIfam" id="TIGR01509">
    <property type="entry name" value="HAD-SF-IA-v3"/>
    <property type="match status" value="1"/>
</dbReference>
<dbReference type="EMBL" id="CP015163">
    <property type="protein sequence ID" value="AXB44498.1"/>
    <property type="molecule type" value="Genomic_DNA"/>
</dbReference>
<dbReference type="GO" id="GO:0044281">
    <property type="term" value="P:small molecule metabolic process"/>
    <property type="evidence" value="ECO:0007669"/>
    <property type="project" value="UniProtKB-ARBA"/>
</dbReference>
<name>A0A344L8X4_9PSEU</name>
<keyword evidence="6" id="KW-1185">Reference proteome</keyword>
<evidence type="ECO:0000256" key="3">
    <source>
        <dbReference type="ARBA" id="ARBA00022842"/>
    </source>
</evidence>
<dbReference type="PANTHER" id="PTHR46470">
    <property type="entry name" value="N-ACYLNEURAMINATE-9-PHOSPHATASE"/>
    <property type="match status" value="1"/>
</dbReference>
<organism evidence="5 6">
    <name type="scientific">Amycolatopsis albispora</name>
    <dbReference type="NCBI Taxonomy" id="1804986"/>
    <lineage>
        <taxon>Bacteria</taxon>
        <taxon>Bacillati</taxon>
        <taxon>Actinomycetota</taxon>
        <taxon>Actinomycetes</taxon>
        <taxon>Pseudonocardiales</taxon>
        <taxon>Pseudonocardiaceae</taxon>
        <taxon>Amycolatopsis</taxon>
    </lineage>
</organism>
<dbReference type="OrthoDB" id="9810501at2"/>
<dbReference type="KEGG" id="aab:A4R43_19925"/>
<reference evidence="5 6" key="1">
    <citation type="submission" date="2016-04" db="EMBL/GenBank/DDBJ databases">
        <title>Complete genome sequence and analysis of deep-sea sediment isolate, Amycolatopsis sp. WP1.</title>
        <authorList>
            <person name="Wang H."/>
            <person name="Chen S."/>
            <person name="Wu Q."/>
        </authorList>
    </citation>
    <scope>NUCLEOTIDE SEQUENCE [LARGE SCALE GENOMIC DNA]</scope>
    <source>
        <strain evidence="5 6">WP1</strain>
    </source>
</reference>
<dbReference type="InterPro" id="IPR006439">
    <property type="entry name" value="HAD-SF_hydro_IA"/>
</dbReference>
<dbReference type="RefSeq" id="WP_113693747.1">
    <property type="nucleotide sequence ID" value="NZ_CP015163.1"/>
</dbReference>
<evidence type="ECO:0000256" key="4">
    <source>
        <dbReference type="SAM" id="MobiDB-lite"/>
    </source>
</evidence>
<gene>
    <name evidence="5" type="ORF">A4R43_19925</name>
</gene>
<comment type="cofactor">
    <cofactor evidence="1">
        <name>Mg(2+)</name>
        <dbReference type="ChEBI" id="CHEBI:18420"/>
    </cofactor>
</comment>
<dbReference type="InterPro" id="IPR036412">
    <property type="entry name" value="HAD-like_sf"/>
</dbReference>
<evidence type="ECO:0000256" key="2">
    <source>
        <dbReference type="ARBA" id="ARBA00022801"/>
    </source>
</evidence>
<protein>
    <submittedName>
        <fullName evidence="5">HAD family hydrolase</fullName>
    </submittedName>
</protein>
<feature type="region of interest" description="Disordered" evidence="4">
    <location>
        <begin position="1"/>
        <end position="21"/>
    </location>
</feature>
<sequence>MEFALAPPRQRRTTPASPADPWSAPALRLVCLDIDDTLIDFTASSSGALAAVLGRDDLWPLWEAVTDRHVAMVVAGDLDYAAMHRTRTQSFLAEVGQPVCAEEAASFERRRLELLRRSWRLFDDVLPCLEWLRAAGVHLAAVTNASGAHQRTKLADLGLARFFDHIAIAGEMGVAKPDPVMFHTVCLALGCDPGEAVHVGDKLDTDAIGAHDAGLGAVWLDRAATGAAVPRGVHVVEGLAELPELLVCEFARVGVPAPR</sequence>
<evidence type="ECO:0000256" key="1">
    <source>
        <dbReference type="ARBA" id="ARBA00001946"/>
    </source>
</evidence>
<keyword evidence="2 5" id="KW-0378">Hydrolase</keyword>
<dbReference type="SFLD" id="SFLDG01129">
    <property type="entry name" value="C1.5:_HAD__Beta-PGM__Phosphata"/>
    <property type="match status" value="1"/>
</dbReference>
<evidence type="ECO:0000313" key="5">
    <source>
        <dbReference type="EMBL" id="AXB44498.1"/>
    </source>
</evidence>
<evidence type="ECO:0000313" key="6">
    <source>
        <dbReference type="Proteomes" id="UP000250434"/>
    </source>
</evidence>
<dbReference type="InterPro" id="IPR023214">
    <property type="entry name" value="HAD_sf"/>
</dbReference>
<dbReference type="AlphaFoldDB" id="A0A344L8X4"/>
<dbReference type="NCBIfam" id="TIGR01549">
    <property type="entry name" value="HAD-SF-IA-v1"/>
    <property type="match status" value="1"/>
</dbReference>
<dbReference type="Gene3D" id="1.20.120.710">
    <property type="entry name" value="Haloacid dehalogenase hydrolase-like domain"/>
    <property type="match status" value="1"/>
</dbReference>
<dbReference type="SUPFAM" id="SSF56784">
    <property type="entry name" value="HAD-like"/>
    <property type="match status" value="1"/>
</dbReference>
<proteinExistence type="predicted"/>
<dbReference type="PANTHER" id="PTHR46470:SF4">
    <property type="entry name" value="5-AMINO-6-(5-PHOSPHO-D-RIBITYLAMINO)URACIL PHOSPHATASE YIGB"/>
    <property type="match status" value="1"/>
</dbReference>
<dbReference type="SFLD" id="SFLDS00003">
    <property type="entry name" value="Haloacid_Dehalogenase"/>
    <property type="match status" value="1"/>
</dbReference>
<dbReference type="InterPro" id="IPR051400">
    <property type="entry name" value="HAD-like_hydrolase"/>
</dbReference>
<dbReference type="Proteomes" id="UP000250434">
    <property type="component" value="Chromosome"/>
</dbReference>
<dbReference type="Pfam" id="PF00702">
    <property type="entry name" value="Hydrolase"/>
    <property type="match status" value="1"/>
</dbReference>
<dbReference type="GO" id="GO:0016787">
    <property type="term" value="F:hydrolase activity"/>
    <property type="evidence" value="ECO:0007669"/>
    <property type="project" value="UniProtKB-KW"/>
</dbReference>